<evidence type="ECO:0000313" key="2">
    <source>
        <dbReference type="EMBL" id="OGF99783.1"/>
    </source>
</evidence>
<evidence type="ECO:0000259" key="1">
    <source>
        <dbReference type="Pfam" id="PF01261"/>
    </source>
</evidence>
<dbReference type="EMBL" id="MFIV01000011">
    <property type="protein sequence ID" value="OGF99783.1"/>
    <property type="molecule type" value="Genomic_DNA"/>
</dbReference>
<dbReference type="InterPro" id="IPR050312">
    <property type="entry name" value="IolE/XylAMocC-like"/>
</dbReference>
<dbReference type="PANTHER" id="PTHR12110">
    <property type="entry name" value="HYDROXYPYRUVATE ISOMERASE"/>
    <property type="match status" value="1"/>
</dbReference>
<dbReference type="Gene3D" id="3.20.20.150">
    <property type="entry name" value="Divalent-metal-dependent TIM barrel enzymes"/>
    <property type="match status" value="1"/>
</dbReference>
<sequence length="280" mass="30793">MSIQPGVNMEFIRCEDKPFAAGVERAARIGYKYVEPMVHTGRELLSEAGYFHSFSMDNDPLEMKEVLEANRVKASGLSSHCPLMRPEISVPYLQRAIRFAAAVGAPVVNTDEGIRPAWMSDKQCFEIMRYTLTQALSTAERYGIYIGIEPHQSISRHTKGLLRIATLVESPWLRVNYDLGNAWLGGEDPYKGLQAVTDLLVHVHAKDIALKQSQAERGKTTGTPVGCACGDGVIDWKKVVGILKKARWNGVLSVECGTPEQAARSLSHLKAVLSGKGGRK</sequence>
<accession>A0A1F5YI61</accession>
<dbReference type="AlphaFoldDB" id="A0A1F5YI61"/>
<protein>
    <recommendedName>
        <fullName evidence="1">Xylose isomerase-like TIM barrel domain-containing protein</fullName>
    </recommendedName>
</protein>
<feature type="domain" description="Xylose isomerase-like TIM barrel" evidence="1">
    <location>
        <begin position="23"/>
        <end position="271"/>
    </location>
</feature>
<dbReference type="Pfam" id="PF01261">
    <property type="entry name" value="AP_endonuc_2"/>
    <property type="match status" value="1"/>
</dbReference>
<name>A0A1F5YI61_9BACT</name>
<proteinExistence type="predicted"/>
<comment type="caution">
    <text evidence="2">The sequence shown here is derived from an EMBL/GenBank/DDBJ whole genome shotgun (WGS) entry which is preliminary data.</text>
</comment>
<organism evidence="2 3">
    <name type="scientific">Candidatus Glassbacteria bacterium GWA2_58_10</name>
    <dbReference type="NCBI Taxonomy" id="1817865"/>
    <lineage>
        <taxon>Bacteria</taxon>
        <taxon>Candidatus Glassiibacteriota</taxon>
    </lineage>
</organism>
<evidence type="ECO:0000313" key="3">
    <source>
        <dbReference type="Proteomes" id="UP000176992"/>
    </source>
</evidence>
<dbReference type="InterPro" id="IPR013022">
    <property type="entry name" value="Xyl_isomerase-like_TIM-brl"/>
</dbReference>
<dbReference type="InterPro" id="IPR036237">
    <property type="entry name" value="Xyl_isomerase-like_sf"/>
</dbReference>
<dbReference type="PANTHER" id="PTHR12110:SF53">
    <property type="entry name" value="BLR5974 PROTEIN"/>
    <property type="match status" value="1"/>
</dbReference>
<dbReference type="SUPFAM" id="SSF51658">
    <property type="entry name" value="Xylose isomerase-like"/>
    <property type="match status" value="1"/>
</dbReference>
<gene>
    <name evidence="2" type="ORF">A2Z86_03880</name>
</gene>
<dbReference type="Proteomes" id="UP000176992">
    <property type="component" value="Unassembled WGS sequence"/>
</dbReference>
<reference evidence="2 3" key="1">
    <citation type="journal article" date="2016" name="Nat. Commun.">
        <title>Thousands of microbial genomes shed light on interconnected biogeochemical processes in an aquifer system.</title>
        <authorList>
            <person name="Anantharaman K."/>
            <person name="Brown C.T."/>
            <person name="Hug L.A."/>
            <person name="Sharon I."/>
            <person name="Castelle C.J."/>
            <person name="Probst A.J."/>
            <person name="Thomas B.C."/>
            <person name="Singh A."/>
            <person name="Wilkins M.J."/>
            <person name="Karaoz U."/>
            <person name="Brodie E.L."/>
            <person name="Williams K.H."/>
            <person name="Hubbard S.S."/>
            <person name="Banfield J.F."/>
        </authorList>
    </citation>
    <scope>NUCLEOTIDE SEQUENCE [LARGE SCALE GENOMIC DNA]</scope>
</reference>